<feature type="non-terminal residue" evidence="2">
    <location>
        <position position="44"/>
    </location>
</feature>
<reference evidence="2" key="1">
    <citation type="journal article" date="2019" name="Sci. Rep.">
        <title>Draft genome of Tanacetum cinerariifolium, the natural source of mosquito coil.</title>
        <authorList>
            <person name="Yamashiro T."/>
            <person name="Shiraishi A."/>
            <person name="Satake H."/>
            <person name="Nakayama K."/>
        </authorList>
    </citation>
    <scope>NUCLEOTIDE SEQUENCE</scope>
</reference>
<sequence length="44" mass="5386">MKIDEEVEEGFEDEESEMKTEEEVEEVFDDETEEEEDNDTKYYN</sequence>
<evidence type="ECO:0000313" key="2">
    <source>
        <dbReference type="EMBL" id="GFD57179.1"/>
    </source>
</evidence>
<gene>
    <name evidence="2" type="ORF">Tci_929148</name>
</gene>
<proteinExistence type="predicted"/>
<comment type="caution">
    <text evidence="2">The sequence shown here is derived from an EMBL/GenBank/DDBJ whole genome shotgun (WGS) entry which is preliminary data.</text>
</comment>
<dbReference type="EMBL" id="BKCJ011837995">
    <property type="protein sequence ID" value="GFD57179.1"/>
    <property type="molecule type" value="Genomic_DNA"/>
</dbReference>
<dbReference type="AlphaFoldDB" id="A0A699XBY1"/>
<name>A0A699XBY1_TANCI</name>
<accession>A0A699XBY1</accession>
<organism evidence="2">
    <name type="scientific">Tanacetum cinerariifolium</name>
    <name type="common">Dalmatian daisy</name>
    <name type="synonym">Chrysanthemum cinerariifolium</name>
    <dbReference type="NCBI Taxonomy" id="118510"/>
    <lineage>
        <taxon>Eukaryota</taxon>
        <taxon>Viridiplantae</taxon>
        <taxon>Streptophyta</taxon>
        <taxon>Embryophyta</taxon>
        <taxon>Tracheophyta</taxon>
        <taxon>Spermatophyta</taxon>
        <taxon>Magnoliopsida</taxon>
        <taxon>eudicotyledons</taxon>
        <taxon>Gunneridae</taxon>
        <taxon>Pentapetalae</taxon>
        <taxon>asterids</taxon>
        <taxon>campanulids</taxon>
        <taxon>Asterales</taxon>
        <taxon>Asteraceae</taxon>
        <taxon>Asteroideae</taxon>
        <taxon>Anthemideae</taxon>
        <taxon>Anthemidinae</taxon>
        <taxon>Tanacetum</taxon>
    </lineage>
</organism>
<protein>
    <submittedName>
        <fullName evidence="2">Uncharacterized protein</fullName>
    </submittedName>
</protein>
<evidence type="ECO:0000256" key="1">
    <source>
        <dbReference type="SAM" id="MobiDB-lite"/>
    </source>
</evidence>
<feature type="compositionally biased region" description="Acidic residues" evidence="1">
    <location>
        <begin position="1"/>
        <end position="38"/>
    </location>
</feature>
<feature type="region of interest" description="Disordered" evidence="1">
    <location>
        <begin position="1"/>
        <end position="44"/>
    </location>
</feature>